<dbReference type="Gene3D" id="1.20.58.70">
    <property type="match status" value="1"/>
</dbReference>
<sequence>MEKDVDEVGKIARSIKAKVEELDKENLANRQKPGCGKGTGVDRSRTATTV</sequence>
<dbReference type="InterPro" id="IPR006011">
    <property type="entry name" value="Syntaxin_N"/>
</dbReference>
<proteinExistence type="predicted"/>
<feature type="compositionally biased region" description="Basic and acidic residues" evidence="1">
    <location>
        <begin position="40"/>
        <end position="50"/>
    </location>
</feature>
<evidence type="ECO:0000256" key="1">
    <source>
        <dbReference type="SAM" id="MobiDB-lite"/>
    </source>
</evidence>
<dbReference type="AlphaFoldDB" id="A0A438IIH6"/>
<name>A0A438IIH6_VITVI</name>
<dbReference type="Proteomes" id="UP000288805">
    <property type="component" value="Unassembled WGS sequence"/>
</dbReference>
<dbReference type="EMBL" id="QGNW01000107">
    <property type="protein sequence ID" value="RVW96516.1"/>
    <property type="molecule type" value="Genomic_DNA"/>
</dbReference>
<accession>A0A438IIH6</accession>
<comment type="caution">
    <text evidence="3">The sequence shown here is derived from an EMBL/GenBank/DDBJ whole genome shotgun (WGS) entry which is preliminary data.</text>
</comment>
<organism evidence="3 4">
    <name type="scientific">Vitis vinifera</name>
    <name type="common">Grape</name>
    <dbReference type="NCBI Taxonomy" id="29760"/>
    <lineage>
        <taxon>Eukaryota</taxon>
        <taxon>Viridiplantae</taxon>
        <taxon>Streptophyta</taxon>
        <taxon>Embryophyta</taxon>
        <taxon>Tracheophyta</taxon>
        <taxon>Spermatophyta</taxon>
        <taxon>Magnoliopsida</taxon>
        <taxon>eudicotyledons</taxon>
        <taxon>Gunneridae</taxon>
        <taxon>Pentapetalae</taxon>
        <taxon>rosids</taxon>
        <taxon>Vitales</taxon>
        <taxon>Vitaceae</taxon>
        <taxon>Viteae</taxon>
        <taxon>Vitis</taxon>
    </lineage>
</organism>
<evidence type="ECO:0000313" key="4">
    <source>
        <dbReference type="Proteomes" id="UP000288805"/>
    </source>
</evidence>
<feature type="region of interest" description="Disordered" evidence="1">
    <location>
        <begin position="27"/>
        <end position="50"/>
    </location>
</feature>
<protein>
    <submittedName>
        <fullName evidence="3">Syntaxin-132</fullName>
    </submittedName>
</protein>
<feature type="domain" description="Syntaxin N-terminal" evidence="2">
    <location>
        <begin position="1"/>
        <end position="49"/>
    </location>
</feature>
<gene>
    <name evidence="3" type="primary">SYP132</name>
    <name evidence="3" type="ORF">CK203_029691</name>
</gene>
<reference evidence="3 4" key="1">
    <citation type="journal article" date="2018" name="PLoS Genet.">
        <title>Population sequencing reveals clonal diversity and ancestral inbreeding in the grapevine cultivar Chardonnay.</title>
        <authorList>
            <person name="Roach M.J."/>
            <person name="Johnson D.L."/>
            <person name="Bohlmann J."/>
            <person name="van Vuuren H.J."/>
            <person name="Jones S.J."/>
            <person name="Pretorius I.S."/>
            <person name="Schmidt S.A."/>
            <person name="Borneman A.R."/>
        </authorList>
    </citation>
    <scope>NUCLEOTIDE SEQUENCE [LARGE SCALE GENOMIC DNA]</scope>
    <source>
        <strain evidence="4">cv. Chardonnay</strain>
        <tissue evidence="3">Leaf</tissue>
    </source>
</reference>
<evidence type="ECO:0000313" key="3">
    <source>
        <dbReference type="EMBL" id="RVW96516.1"/>
    </source>
</evidence>
<dbReference type="GO" id="GO:0016020">
    <property type="term" value="C:membrane"/>
    <property type="evidence" value="ECO:0007669"/>
    <property type="project" value="InterPro"/>
</dbReference>
<dbReference type="Pfam" id="PF00804">
    <property type="entry name" value="Syntaxin"/>
    <property type="match status" value="1"/>
</dbReference>
<evidence type="ECO:0000259" key="2">
    <source>
        <dbReference type="Pfam" id="PF00804"/>
    </source>
</evidence>